<feature type="region of interest" description="Disordered" evidence="5">
    <location>
        <begin position="315"/>
        <end position="409"/>
    </location>
</feature>
<keyword evidence="3" id="KW-0862">Zinc</keyword>
<evidence type="ECO:0000256" key="1">
    <source>
        <dbReference type="ARBA" id="ARBA00022723"/>
    </source>
</evidence>
<dbReference type="OrthoDB" id="10262564at2759"/>
<reference evidence="7 8" key="1">
    <citation type="submission" date="2017-06" db="EMBL/GenBank/DDBJ databases">
        <title>Comparative genomic analysis of Ambrosia Fusariam Clade fungi.</title>
        <authorList>
            <person name="Stajich J.E."/>
            <person name="Carrillo J."/>
            <person name="Kijimoto T."/>
            <person name="Eskalen A."/>
            <person name="O'Donnell K."/>
            <person name="Kasson M."/>
        </authorList>
    </citation>
    <scope>NUCLEOTIDE SEQUENCE [LARGE SCALE GENOMIC DNA]</scope>
    <source>
        <strain evidence="7">UCR3666</strain>
    </source>
</reference>
<dbReference type="PANTHER" id="PTHR13513:SF9">
    <property type="entry name" value="E3 UBIQUITIN-PROTEIN LIGASE UBR7-RELATED"/>
    <property type="match status" value="1"/>
</dbReference>
<dbReference type="STRING" id="2010991.A0A3M2RRP0"/>
<name>A0A3M2RRP0_9HYPO</name>
<feature type="compositionally biased region" description="Gly residues" evidence="5">
    <location>
        <begin position="464"/>
        <end position="474"/>
    </location>
</feature>
<feature type="region of interest" description="Disordered" evidence="5">
    <location>
        <begin position="453"/>
        <end position="479"/>
    </location>
</feature>
<sequence length="567" mass="61571">MSTDPPSASAPAQDAPQQAAPARKDSFSAKSEDSQTAAEFIRTQEALEADAREALPYSIESCTKILGPLRQAVFACLTCNPAPAKPGDEWTPAGVCYACSIQCHGEHTLVEIFQKRNFTCDCGTKRIPSTSPCTLRVNEKTNTRGVHSEEPDVNNKYNHNFRNRFCGCECDYDPFQQKGTMFQCLGLGTHETGGCGEDWYHPGCLVGMGPNWFEKMEKPEKKPAKEGEEGAKLTTITEGNEDQPDATQNGAQDNAAEEEEDDEVPMPPGFPDEEAFEAFLCYKCVNAHPWIKRYAGTSGFLPAVFLNQAESAPKADQAGSAPKTEEPASNDAKTVAVDTAETSEPSSRKRKADDDAEDDTETKRVKSEAPTEEQAEKPAEQPVEEAVEKTAAPSEETSSTNGTLPCKLNNFPPAPEGQFSLFLKEGFRDAFCRCSSCFPLLNPHPQLLEEEEVYEPPLSDDGSQNGGNGGGSHGSGSLLERGESALRNVDRVRAIEGVMAYNHLKEKLKPFFQQFADSGETIGAEDIKAYFAKLRGDEQGIQEAGEKAAREGGGDGEGDNRKEQSGY</sequence>
<dbReference type="SMART" id="SM00396">
    <property type="entry name" value="ZnF_UBR1"/>
    <property type="match status" value="1"/>
</dbReference>
<dbReference type="CDD" id="cd19677">
    <property type="entry name" value="UBR-box_UBR7"/>
    <property type="match status" value="1"/>
</dbReference>
<evidence type="ECO:0000256" key="5">
    <source>
        <dbReference type="SAM" id="MobiDB-lite"/>
    </source>
</evidence>
<dbReference type="GO" id="GO:0005737">
    <property type="term" value="C:cytoplasm"/>
    <property type="evidence" value="ECO:0007669"/>
    <property type="project" value="TreeGrafter"/>
</dbReference>
<keyword evidence="8" id="KW-1185">Reference proteome</keyword>
<feature type="compositionally biased region" description="Low complexity" evidence="5">
    <location>
        <begin position="1"/>
        <end position="21"/>
    </location>
</feature>
<proteinExistence type="predicted"/>
<feature type="domain" description="UBR-type" evidence="6">
    <location>
        <begin position="60"/>
        <end position="138"/>
    </location>
</feature>
<feature type="region of interest" description="Disordered" evidence="5">
    <location>
        <begin position="541"/>
        <end position="567"/>
    </location>
</feature>
<dbReference type="Proteomes" id="UP000277212">
    <property type="component" value="Unassembled WGS sequence"/>
</dbReference>
<dbReference type="GO" id="GO:0061630">
    <property type="term" value="F:ubiquitin protein ligase activity"/>
    <property type="evidence" value="ECO:0007669"/>
    <property type="project" value="InterPro"/>
</dbReference>
<dbReference type="PANTHER" id="PTHR13513">
    <property type="entry name" value="E3 UBIQUITIN-PROTEIN LIGASE UBR7"/>
    <property type="match status" value="1"/>
</dbReference>
<evidence type="ECO:0000259" key="6">
    <source>
        <dbReference type="PROSITE" id="PS51157"/>
    </source>
</evidence>
<comment type="caution">
    <text evidence="7">The sequence shown here is derived from an EMBL/GenBank/DDBJ whole genome shotgun (WGS) entry which is preliminary data.</text>
</comment>
<dbReference type="InterPro" id="IPR040204">
    <property type="entry name" value="UBR7"/>
</dbReference>
<dbReference type="InterPro" id="IPR047506">
    <property type="entry name" value="UBR7-like_UBR-box"/>
</dbReference>
<dbReference type="PROSITE" id="PS51157">
    <property type="entry name" value="ZF_UBR"/>
    <property type="match status" value="1"/>
</dbReference>
<keyword evidence="1" id="KW-0479">Metal-binding</keyword>
<feature type="compositionally biased region" description="Basic and acidic residues" evidence="5">
    <location>
        <begin position="361"/>
        <end position="379"/>
    </location>
</feature>
<evidence type="ECO:0000313" key="8">
    <source>
        <dbReference type="Proteomes" id="UP000277212"/>
    </source>
</evidence>
<organism evidence="7 8">
    <name type="scientific">Fusarium kuroshium</name>
    <dbReference type="NCBI Taxonomy" id="2010991"/>
    <lineage>
        <taxon>Eukaryota</taxon>
        <taxon>Fungi</taxon>
        <taxon>Dikarya</taxon>
        <taxon>Ascomycota</taxon>
        <taxon>Pezizomycotina</taxon>
        <taxon>Sordariomycetes</taxon>
        <taxon>Hypocreomycetidae</taxon>
        <taxon>Hypocreales</taxon>
        <taxon>Nectriaceae</taxon>
        <taxon>Fusarium</taxon>
        <taxon>Fusarium solani species complex</taxon>
    </lineage>
</organism>
<protein>
    <recommendedName>
        <fullName evidence="6">UBR-type domain-containing protein</fullName>
    </recommendedName>
</protein>
<feature type="region of interest" description="Disordered" evidence="5">
    <location>
        <begin position="1"/>
        <end position="38"/>
    </location>
</feature>
<gene>
    <name evidence="7" type="ORF">CDV36_012530</name>
</gene>
<evidence type="ECO:0000313" key="7">
    <source>
        <dbReference type="EMBL" id="RMJ07879.1"/>
    </source>
</evidence>
<evidence type="ECO:0000256" key="2">
    <source>
        <dbReference type="ARBA" id="ARBA00022771"/>
    </source>
</evidence>
<dbReference type="Pfam" id="PF02207">
    <property type="entry name" value="zf-UBR"/>
    <property type="match status" value="1"/>
</dbReference>
<feature type="region of interest" description="Disordered" evidence="5">
    <location>
        <begin position="235"/>
        <end position="271"/>
    </location>
</feature>
<dbReference type="AlphaFoldDB" id="A0A3M2RRP0"/>
<feature type="compositionally biased region" description="Acidic residues" evidence="5">
    <location>
        <begin position="255"/>
        <end position="264"/>
    </location>
</feature>
<feature type="zinc finger region" description="UBR-type" evidence="4">
    <location>
        <begin position="60"/>
        <end position="138"/>
    </location>
</feature>
<accession>A0A3M2RRP0</accession>
<feature type="compositionally biased region" description="Basic and acidic residues" evidence="5">
    <location>
        <begin position="22"/>
        <end position="33"/>
    </location>
</feature>
<dbReference type="InterPro" id="IPR003126">
    <property type="entry name" value="Znf_UBR"/>
</dbReference>
<keyword evidence="2" id="KW-0863">Zinc-finger</keyword>
<dbReference type="EMBL" id="NKUJ01000317">
    <property type="protein sequence ID" value="RMJ07879.1"/>
    <property type="molecule type" value="Genomic_DNA"/>
</dbReference>
<dbReference type="GO" id="GO:0008270">
    <property type="term" value="F:zinc ion binding"/>
    <property type="evidence" value="ECO:0007669"/>
    <property type="project" value="UniProtKB-KW"/>
</dbReference>
<evidence type="ECO:0000256" key="4">
    <source>
        <dbReference type="PROSITE-ProRule" id="PRU00508"/>
    </source>
</evidence>
<evidence type="ECO:0000256" key="3">
    <source>
        <dbReference type="ARBA" id="ARBA00022833"/>
    </source>
</evidence>